<proteinExistence type="predicted"/>
<comment type="caution">
    <text evidence="1">The sequence shown here is derived from an EMBL/GenBank/DDBJ whole genome shotgun (WGS) entry which is preliminary data.</text>
</comment>
<organism evidence="1 2">
    <name type="scientific">Brassica carinata</name>
    <name type="common">Ethiopian mustard</name>
    <name type="synonym">Abyssinian cabbage</name>
    <dbReference type="NCBI Taxonomy" id="52824"/>
    <lineage>
        <taxon>Eukaryota</taxon>
        <taxon>Viridiplantae</taxon>
        <taxon>Streptophyta</taxon>
        <taxon>Embryophyta</taxon>
        <taxon>Tracheophyta</taxon>
        <taxon>Spermatophyta</taxon>
        <taxon>Magnoliopsida</taxon>
        <taxon>eudicotyledons</taxon>
        <taxon>Gunneridae</taxon>
        <taxon>Pentapetalae</taxon>
        <taxon>rosids</taxon>
        <taxon>malvids</taxon>
        <taxon>Brassicales</taxon>
        <taxon>Brassicaceae</taxon>
        <taxon>Brassiceae</taxon>
        <taxon>Brassica</taxon>
    </lineage>
</organism>
<dbReference type="EMBL" id="JAAMPC010000015">
    <property type="protein sequence ID" value="KAG2255387.1"/>
    <property type="molecule type" value="Genomic_DNA"/>
</dbReference>
<sequence>MLHPPNISTIAKVSNNNNIIKGTIRVTIATIKTEAVAEDETTTIVDVAAITGTTTNLVGCNNLRHGNHNHFSSTGNKTSNNGTLVQWHIKSLQLHLLALTYLVLSSRVQTINH</sequence>
<accession>A0A8X7PRD0</accession>
<dbReference type="Proteomes" id="UP000886595">
    <property type="component" value="Unassembled WGS sequence"/>
</dbReference>
<dbReference type="AlphaFoldDB" id="A0A8X7PRD0"/>
<keyword evidence="2" id="KW-1185">Reference proteome</keyword>
<gene>
    <name evidence="1" type="ORF">Bca52824_074681</name>
</gene>
<reference evidence="1 2" key="1">
    <citation type="submission" date="2020-02" db="EMBL/GenBank/DDBJ databases">
        <authorList>
            <person name="Ma Q."/>
            <person name="Huang Y."/>
            <person name="Song X."/>
            <person name="Pei D."/>
        </authorList>
    </citation>
    <scope>NUCLEOTIDE SEQUENCE [LARGE SCALE GENOMIC DNA]</scope>
    <source>
        <strain evidence="1">Sxm20200214</strain>
        <tissue evidence="1">Leaf</tissue>
    </source>
</reference>
<protein>
    <submittedName>
        <fullName evidence="1">Uncharacterized protein</fullName>
    </submittedName>
</protein>
<evidence type="ECO:0000313" key="1">
    <source>
        <dbReference type="EMBL" id="KAG2255387.1"/>
    </source>
</evidence>
<name>A0A8X7PRD0_BRACI</name>
<evidence type="ECO:0000313" key="2">
    <source>
        <dbReference type="Proteomes" id="UP000886595"/>
    </source>
</evidence>